<dbReference type="WBParaSite" id="TCLT_0000024801-mRNA-1">
    <property type="protein sequence ID" value="TCLT_0000024801-mRNA-1"/>
    <property type="gene ID" value="TCLT_0000024801"/>
</dbReference>
<evidence type="ECO:0000256" key="1">
    <source>
        <dbReference type="ARBA" id="ARBA00022574"/>
    </source>
</evidence>
<protein>
    <submittedName>
        <fullName evidence="6">WD_REPEATS_REGION domain-containing protein</fullName>
    </submittedName>
</protein>
<evidence type="ECO:0000313" key="5">
    <source>
        <dbReference type="Proteomes" id="UP000276776"/>
    </source>
</evidence>
<evidence type="ECO:0000313" key="6">
    <source>
        <dbReference type="WBParaSite" id="TCLT_0000024801-mRNA-1"/>
    </source>
</evidence>
<dbReference type="InterPro" id="IPR036322">
    <property type="entry name" value="WD40_repeat_dom_sf"/>
</dbReference>
<accession>A0A0N5CJN6</accession>
<keyword evidence="5" id="KW-1185">Reference proteome</keyword>
<keyword evidence="1" id="KW-0853">WD repeat</keyword>
<gene>
    <name evidence="4" type="ORF">TCLT_LOCUS249</name>
</gene>
<dbReference type="AlphaFoldDB" id="A0A0N5CJN6"/>
<evidence type="ECO:0000259" key="3">
    <source>
        <dbReference type="Pfam" id="PF12894"/>
    </source>
</evidence>
<reference evidence="4 5" key="2">
    <citation type="submission" date="2018-11" db="EMBL/GenBank/DDBJ databases">
        <authorList>
            <consortium name="Pathogen Informatics"/>
        </authorList>
    </citation>
    <scope>NUCLEOTIDE SEQUENCE [LARGE SCALE GENOMIC DNA]</scope>
</reference>
<reference evidence="6" key="1">
    <citation type="submission" date="2017-02" db="UniProtKB">
        <authorList>
            <consortium name="WormBaseParasite"/>
        </authorList>
    </citation>
    <scope>IDENTIFICATION</scope>
</reference>
<evidence type="ECO:0000313" key="4">
    <source>
        <dbReference type="EMBL" id="VDM95135.1"/>
    </source>
</evidence>
<dbReference type="OMA" id="LASGYWN"/>
<dbReference type="STRING" id="103827.A0A0N5CJN6"/>
<feature type="domain" description="Anaphase-promoting complex subunit 4-like WD40" evidence="3">
    <location>
        <begin position="205"/>
        <end position="287"/>
    </location>
</feature>
<name>A0A0N5CJN6_THECL</name>
<dbReference type="PANTHER" id="PTHR22847">
    <property type="entry name" value="WD40 REPEAT PROTEIN"/>
    <property type="match status" value="1"/>
</dbReference>
<dbReference type="Pfam" id="PF12894">
    <property type="entry name" value="ANAPC4_WD40"/>
    <property type="match status" value="1"/>
</dbReference>
<sequence>MAVPSPLFVHFGLDRGVSCSAIVTLNDETYLSVGTTGGNCRLFSLTNHLHVATVYDDLNKRSIVAVGQFSENCIFLHIRAYKILVLSVNENSKVLNFNITKSIRTEYYGFCGAFRDKSNFFCPMYKNDKCKINIYSDISEESSEVEFSDNRCSLMATSVTNNGYLICGFDDGNTRIVDISDLTIKHEKQLYSDSIFSCASFANMFAISSVKPPIMLCKCDGEITVEKEIMYPQKAGGCSSLCFSECGKMLASGYWNGTVRINSVKTGKIRAFLDFHSEIINFLHWNQVNKRRLLFVCSKDAKLSMWNLHND</sequence>
<keyword evidence="2" id="KW-0677">Repeat</keyword>
<dbReference type="InterPro" id="IPR024977">
    <property type="entry name" value="Apc4-like_WD40_dom"/>
</dbReference>
<dbReference type="OrthoDB" id="7668193at2759"/>
<dbReference type="EMBL" id="UYYF01000015">
    <property type="protein sequence ID" value="VDM95135.1"/>
    <property type="molecule type" value="Genomic_DNA"/>
</dbReference>
<dbReference type="SMART" id="SM00320">
    <property type="entry name" value="WD40"/>
    <property type="match status" value="4"/>
</dbReference>
<dbReference type="SUPFAM" id="SSF50978">
    <property type="entry name" value="WD40 repeat-like"/>
    <property type="match status" value="1"/>
</dbReference>
<dbReference type="Proteomes" id="UP000276776">
    <property type="component" value="Unassembled WGS sequence"/>
</dbReference>
<evidence type="ECO:0000256" key="2">
    <source>
        <dbReference type="ARBA" id="ARBA00022737"/>
    </source>
</evidence>
<dbReference type="PANTHER" id="PTHR22847:SF637">
    <property type="entry name" value="WD REPEAT DOMAIN 5B"/>
    <property type="match status" value="1"/>
</dbReference>
<dbReference type="Gene3D" id="2.130.10.10">
    <property type="entry name" value="YVTN repeat-like/Quinoprotein amine dehydrogenase"/>
    <property type="match status" value="1"/>
</dbReference>
<organism evidence="6">
    <name type="scientific">Thelazia callipaeda</name>
    <name type="common">Oriental eyeworm</name>
    <name type="synonym">Parasitic nematode</name>
    <dbReference type="NCBI Taxonomy" id="103827"/>
    <lineage>
        <taxon>Eukaryota</taxon>
        <taxon>Metazoa</taxon>
        <taxon>Ecdysozoa</taxon>
        <taxon>Nematoda</taxon>
        <taxon>Chromadorea</taxon>
        <taxon>Rhabditida</taxon>
        <taxon>Spirurina</taxon>
        <taxon>Spiruromorpha</taxon>
        <taxon>Thelazioidea</taxon>
        <taxon>Thelaziidae</taxon>
        <taxon>Thelazia</taxon>
    </lineage>
</organism>
<dbReference type="InterPro" id="IPR001680">
    <property type="entry name" value="WD40_rpt"/>
</dbReference>
<proteinExistence type="predicted"/>
<dbReference type="InterPro" id="IPR015943">
    <property type="entry name" value="WD40/YVTN_repeat-like_dom_sf"/>
</dbReference>
<dbReference type="GO" id="GO:1990234">
    <property type="term" value="C:transferase complex"/>
    <property type="evidence" value="ECO:0007669"/>
    <property type="project" value="UniProtKB-ARBA"/>
</dbReference>